<reference evidence="2 3" key="1">
    <citation type="submission" date="2024-01" db="EMBL/GenBank/DDBJ databases">
        <title>The genomes of 5 underutilized Papilionoideae crops provide insights into root nodulation and disease resistanc.</title>
        <authorList>
            <person name="Jiang F."/>
        </authorList>
    </citation>
    <scope>NUCLEOTIDE SEQUENCE [LARGE SCALE GENOMIC DNA]</scope>
    <source>
        <strain evidence="2">DUOXIRENSHENG_FW03</strain>
        <tissue evidence="2">Leaves</tissue>
    </source>
</reference>
<feature type="region of interest" description="Disordered" evidence="1">
    <location>
        <begin position="43"/>
        <end position="83"/>
    </location>
</feature>
<evidence type="ECO:0000313" key="3">
    <source>
        <dbReference type="Proteomes" id="UP001386955"/>
    </source>
</evidence>
<organism evidence="2 3">
    <name type="scientific">Psophocarpus tetragonolobus</name>
    <name type="common">Winged bean</name>
    <name type="synonym">Dolichos tetragonolobus</name>
    <dbReference type="NCBI Taxonomy" id="3891"/>
    <lineage>
        <taxon>Eukaryota</taxon>
        <taxon>Viridiplantae</taxon>
        <taxon>Streptophyta</taxon>
        <taxon>Embryophyta</taxon>
        <taxon>Tracheophyta</taxon>
        <taxon>Spermatophyta</taxon>
        <taxon>Magnoliopsida</taxon>
        <taxon>eudicotyledons</taxon>
        <taxon>Gunneridae</taxon>
        <taxon>Pentapetalae</taxon>
        <taxon>rosids</taxon>
        <taxon>fabids</taxon>
        <taxon>Fabales</taxon>
        <taxon>Fabaceae</taxon>
        <taxon>Papilionoideae</taxon>
        <taxon>50 kb inversion clade</taxon>
        <taxon>NPAAA clade</taxon>
        <taxon>indigoferoid/millettioid clade</taxon>
        <taxon>Phaseoleae</taxon>
        <taxon>Psophocarpus</taxon>
    </lineage>
</organism>
<dbReference type="Proteomes" id="UP001386955">
    <property type="component" value="Unassembled WGS sequence"/>
</dbReference>
<protein>
    <submittedName>
        <fullName evidence="2">Uncharacterized protein</fullName>
    </submittedName>
</protein>
<keyword evidence="3" id="KW-1185">Reference proteome</keyword>
<proteinExistence type="predicted"/>
<name>A0AAN9XRF7_PSOTE</name>
<feature type="compositionally biased region" description="Basic and acidic residues" evidence="1">
    <location>
        <begin position="57"/>
        <end position="76"/>
    </location>
</feature>
<dbReference type="AlphaFoldDB" id="A0AAN9XRF7"/>
<dbReference type="EMBL" id="JAYMYS010000002">
    <property type="protein sequence ID" value="KAK7405098.1"/>
    <property type="molecule type" value="Genomic_DNA"/>
</dbReference>
<evidence type="ECO:0000256" key="1">
    <source>
        <dbReference type="SAM" id="MobiDB-lite"/>
    </source>
</evidence>
<accession>A0AAN9XRF7</accession>
<sequence length="138" mass="14837">MEKWCGNGEAGGKRGVQADLGDRAADIRNSDWRRDGWPVGVVPLRADSPANHSATRGHGERSQRQRMAQHDNRGTDADAVGPAGRCATIQNSIRATGIEVKGNGYLSTSLEARTLTLWAPLVAARPLKARHVAMEKTA</sequence>
<comment type="caution">
    <text evidence="2">The sequence shown here is derived from an EMBL/GenBank/DDBJ whole genome shotgun (WGS) entry which is preliminary data.</text>
</comment>
<gene>
    <name evidence="2" type="ORF">VNO78_06293</name>
</gene>
<evidence type="ECO:0000313" key="2">
    <source>
        <dbReference type="EMBL" id="KAK7405098.1"/>
    </source>
</evidence>